<feature type="domain" description="Retrovirus-related Pol polyprotein from transposon TNT 1-94-like beta-barrel" evidence="2">
    <location>
        <begin position="76"/>
        <end position="153"/>
    </location>
</feature>
<comment type="caution">
    <text evidence="3">The sequence shown here is derived from an EMBL/GenBank/DDBJ whole genome shotgun (WGS) entry which is preliminary data.</text>
</comment>
<dbReference type="InterPro" id="IPR043502">
    <property type="entry name" value="DNA/RNA_pol_sf"/>
</dbReference>
<gene>
    <name evidence="3" type="primary">RE2_214</name>
    <name evidence="3" type="ORF">CK203_075306</name>
</gene>
<evidence type="ECO:0000259" key="2">
    <source>
        <dbReference type="Pfam" id="PF22936"/>
    </source>
</evidence>
<reference evidence="3 4" key="1">
    <citation type="journal article" date="2018" name="PLoS Genet.">
        <title>Population sequencing reveals clonal diversity and ancestral inbreeding in the grapevine cultivar Chardonnay.</title>
        <authorList>
            <person name="Roach M.J."/>
            <person name="Johnson D.L."/>
            <person name="Bohlmann J."/>
            <person name="van Vuuren H.J."/>
            <person name="Jones S.J."/>
            <person name="Pretorius I.S."/>
            <person name="Schmidt S.A."/>
            <person name="Borneman A.R."/>
        </authorList>
    </citation>
    <scope>NUCLEOTIDE SEQUENCE [LARGE SCALE GENOMIC DNA]</scope>
    <source>
        <strain evidence="4">cv. Chardonnay</strain>
        <tissue evidence="3">Leaf</tissue>
    </source>
</reference>
<evidence type="ECO:0000313" key="4">
    <source>
        <dbReference type="Proteomes" id="UP000288805"/>
    </source>
</evidence>
<sequence>MPPMLTPLHGLSPIALLGSLGPHPHPLKSPIVLFSDNSFRRCNHLLVPAIHHNFDHQLPWQAQANVATTIPPNTTWLLDSGASHHVTTDLHNLALHSPFDGTNEIMIGDGSGLPISHTGSTSLTTPSHSFTLSNVLCVPTMKRNLISISQFCKSNNTSLEWKLPPTPMVFSSVKANTLPILLNITHMTEAKPAPTPLATSPILTLQSGTLLSDPTEYRIVVGSLQYLSLTRPDIAYTVNKLCQFMHQPTSDHWNAVKRLLRNKDDFTSTSAYIIYLGHNPISWSSKKQRTVARSSTEVEYRSVASTAAEIRWICSLLTELGVTLPQQPVIYCDNVGATHLCSNPVFHSRMKHVALDYHFIREQVQNGLLRVSHISASDQLADALTKPLARPQFNSLKAKIGLAPRPSILRGHDKDIQSS</sequence>
<dbReference type="InterPro" id="IPR054722">
    <property type="entry name" value="PolX-like_BBD"/>
</dbReference>
<keyword evidence="1" id="KW-0378">Hydrolase</keyword>
<proteinExistence type="predicted"/>
<dbReference type="AlphaFoldDB" id="A0A438BXA3"/>
<evidence type="ECO:0000256" key="1">
    <source>
        <dbReference type="ARBA" id="ARBA00022750"/>
    </source>
</evidence>
<name>A0A438BXA3_VITVI</name>
<dbReference type="SUPFAM" id="SSF56672">
    <property type="entry name" value="DNA/RNA polymerases"/>
    <property type="match status" value="1"/>
</dbReference>
<dbReference type="GO" id="GO:0004190">
    <property type="term" value="F:aspartic-type endopeptidase activity"/>
    <property type="evidence" value="ECO:0007669"/>
    <property type="project" value="UniProtKB-KW"/>
</dbReference>
<dbReference type="CDD" id="cd09272">
    <property type="entry name" value="RNase_HI_RT_Ty1"/>
    <property type="match status" value="1"/>
</dbReference>
<keyword evidence="1" id="KW-0064">Aspartyl protease</keyword>
<evidence type="ECO:0000313" key="3">
    <source>
        <dbReference type="EMBL" id="RVW15644.1"/>
    </source>
</evidence>
<keyword evidence="1" id="KW-0645">Protease</keyword>
<accession>A0A438BXA3</accession>
<dbReference type="PANTHER" id="PTHR11439">
    <property type="entry name" value="GAG-POL-RELATED RETROTRANSPOSON"/>
    <property type="match status" value="1"/>
</dbReference>
<dbReference type="Pfam" id="PF22936">
    <property type="entry name" value="Pol_BBD"/>
    <property type="match status" value="1"/>
</dbReference>
<organism evidence="3 4">
    <name type="scientific">Vitis vinifera</name>
    <name type="common">Grape</name>
    <dbReference type="NCBI Taxonomy" id="29760"/>
    <lineage>
        <taxon>Eukaryota</taxon>
        <taxon>Viridiplantae</taxon>
        <taxon>Streptophyta</taxon>
        <taxon>Embryophyta</taxon>
        <taxon>Tracheophyta</taxon>
        <taxon>Spermatophyta</taxon>
        <taxon>Magnoliopsida</taxon>
        <taxon>eudicotyledons</taxon>
        <taxon>Gunneridae</taxon>
        <taxon>Pentapetalae</taxon>
        <taxon>rosids</taxon>
        <taxon>Vitales</taxon>
        <taxon>Vitaceae</taxon>
        <taxon>Viteae</taxon>
        <taxon>Vitis</taxon>
    </lineage>
</organism>
<protein>
    <submittedName>
        <fullName evidence="3">Retrovirus-related Pol polyprotein from transposon RE2</fullName>
    </submittedName>
</protein>
<dbReference type="Proteomes" id="UP000288805">
    <property type="component" value="Unassembled WGS sequence"/>
</dbReference>
<dbReference type="PANTHER" id="PTHR11439:SF489">
    <property type="entry name" value="RNA-DIRECTED DNA POLYMERASE"/>
    <property type="match status" value="1"/>
</dbReference>
<dbReference type="EMBL" id="QGNW01002597">
    <property type="protein sequence ID" value="RVW15644.1"/>
    <property type="molecule type" value="Genomic_DNA"/>
</dbReference>